<dbReference type="EMBL" id="JACEIK010000324">
    <property type="protein sequence ID" value="MCD7454978.1"/>
    <property type="molecule type" value="Genomic_DNA"/>
</dbReference>
<dbReference type="Proteomes" id="UP000823775">
    <property type="component" value="Unassembled WGS sequence"/>
</dbReference>
<feature type="compositionally biased region" description="Polar residues" evidence="1">
    <location>
        <begin position="20"/>
        <end position="32"/>
    </location>
</feature>
<reference evidence="2 3" key="1">
    <citation type="journal article" date="2021" name="BMC Genomics">
        <title>Datura genome reveals duplications of psychoactive alkaloid biosynthetic genes and high mutation rate following tissue culture.</title>
        <authorList>
            <person name="Rajewski A."/>
            <person name="Carter-House D."/>
            <person name="Stajich J."/>
            <person name="Litt A."/>
        </authorList>
    </citation>
    <scope>NUCLEOTIDE SEQUENCE [LARGE SCALE GENOMIC DNA]</scope>
    <source>
        <strain evidence="2">AR-01</strain>
    </source>
</reference>
<gene>
    <name evidence="2" type="ORF">HAX54_026673</name>
</gene>
<organism evidence="2 3">
    <name type="scientific">Datura stramonium</name>
    <name type="common">Jimsonweed</name>
    <name type="synonym">Common thornapple</name>
    <dbReference type="NCBI Taxonomy" id="4076"/>
    <lineage>
        <taxon>Eukaryota</taxon>
        <taxon>Viridiplantae</taxon>
        <taxon>Streptophyta</taxon>
        <taxon>Embryophyta</taxon>
        <taxon>Tracheophyta</taxon>
        <taxon>Spermatophyta</taxon>
        <taxon>Magnoliopsida</taxon>
        <taxon>eudicotyledons</taxon>
        <taxon>Gunneridae</taxon>
        <taxon>Pentapetalae</taxon>
        <taxon>asterids</taxon>
        <taxon>lamiids</taxon>
        <taxon>Solanales</taxon>
        <taxon>Solanaceae</taxon>
        <taxon>Solanoideae</taxon>
        <taxon>Datureae</taxon>
        <taxon>Datura</taxon>
    </lineage>
</organism>
<evidence type="ECO:0000313" key="2">
    <source>
        <dbReference type="EMBL" id="MCD7454978.1"/>
    </source>
</evidence>
<evidence type="ECO:0000256" key="1">
    <source>
        <dbReference type="SAM" id="MobiDB-lite"/>
    </source>
</evidence>
<feature type="region of interest" description="Disordered" evidence="1">
    <location>
        <begin position="1"/>
        <end position="36"/>
    </location>
</feature>
<feature type="non-terminal residue" evidence="2">
    <location>
        <position position="150"/>
    </location>
</feature>
<evidence type="ECO:0000313" key="3">
    <source>
        <dbReference type="Proteomes" id="UP000823775"/>
    </source>
</evidence>
<comment type="caution">
    <text evidence="2">The sequence shown here is derived from an EMBL/GenBank/DDBJ whole genome shotgun (WGS) entry which is preliminary data.</text>
</comment>
<protein>
    <submittedName>
        <fullName evidence="2">Uncharacterized protein</fullName>
    </submittedName>
</protein>
<sequence>MEQVHFDSSVGPKEKVPFKGSSSIAKNQTPGSQGLLVPGKWVKVSSSSPNLRSLVPSSSPKWEGTHGGLNIQWGVKEHDELRENDQPLSWKLKKQAIVEEEVHPENVLDPEGGECEKDVDDDVSLGVTLQCEKWNLKLPLVEGNRKLGPS</sequence>
<keyword evidence="3" id="KW-1185">Reference proteome</keyword>
<proteinExistence type="predicted"/>
<accession>A0ABS8S819</accession>
<name>A0ABS8S819_DATST</name>